<comment type="caution">
    <text evidence="2">The sequence shown here is derived from an EMBL/GenBank/DDBJ whole genome shotgun (WGS) entry which is preliminary data.</text>
</comment>
<evidence type="ECO:0000313" key="3">
    <source>
        <dbReference type="Proteomes" id="UP001196565"/>
    </source>
</evidence>
<feature type="region of interest" description="Disordered" evidence="1">
    <location>
        <begin position="75"/>
        <end position="97"/>
    </location>
</feature>
<name>A0ABS7AGS0_9PROT</name>
<reference evidence="2 3" key="1">
    <citation type="submission" date="2021-07" db="EMBL/GenBank/DDBJ databases">
        <authorList>
            <person name="So Y."/>
        </authorList>
    </citation>
    <scope>NUCLEOTIDE SEQUENCE [LARGE SCALE GENOMIC DNA]</scope>
    <source>
        <strain evidence="2 3">HJA6</strain>
    </source>
</reference>
<keyword evidence="3" id="KW-1185">Reference proteome</keyword>
<dbReference type="Proteomes" id="UP001196565">
    <property type="component" value="Unassembled WGS sequence"/>
</dbReference>
<sequence length="97" mass="10078">MDHANRPDGEITRSPAMLRVAEHRVRTLGQEVGAAPAAAGGRRPAVEKRTRVEAALTAMDEALTQTGIATRIPAGRRLGTSARPARLANGGTAAGSR</sequence>
<dbReference type="EMBL" id="JAHYBZ010000012">
    <property type="protein sequence ID" value="MBW6401504.1"/>
    <property type="molecule type" value="Genomic_DNA"/>
</dbReference>
<evidence type="ECO:0000256" key="1">
    <source>
        <dbReference type="SAM" id="MobiDB-lite"/>
    </source>
</evidence>
<accession>A0ABS7AGS0</accession>
<protein>
    <submittedName>
        <fullName evidence="2">Uncharacterized protein</fullName>
    </submittedName>
</protein>
<evidence type="ECO:0000313" key="2">
    <source>
        <dbReference type="EMBL" id="MBW6401504.1"/>
    </source>
</evidence>
<gene>
    <name evidence="2" type="ORF">KPL78_26875</name>
</gene>
<proteinExistence type="predicted"/>
<dbReference type="RefSeq" id="WP_219766224.1">
    <property type="nucleotide sequence ID" value="NZ_JAHYBZ010000012.1"/>
</dbReference>
<organism evidence="2 3">
    <name type="scientific">Roseomonas alba</name>
    <dbReference type="NCBI Taxonomy" id="2846776"/>
    <lineage>
        <taxon>Bacteria</taxon>
        <taxon>Pseudomonadati</taxon>
        <taxon>Pseudomonadota</taxon>
        <taxon>Alphaproteobacteria</taxon>
        <taxon>Acetobacterales</taxon>
        <taxon>Roseomonadaceae</taxon>
        <taxon>Roseomonas</taxon>
    </lineage>
</organism>